<comment type="caution">
    <text evidence="2">The sequence shown here is derived from an EMBL/GenBank/DDBJ whole genome shotgun (WGS) entry which is preliminary data.</text>
</comment>
<feature type="compositionally biased region" description="Polar residues" evidence="1">
    <location>
        <begin position="157"/>
        <end position="166"/>
    </location>
</feature>
<evidence type="ECO:0000313" key="2">
    <source>
        <dbReference type="EMBL" id="RDX80871.1"/>
    </source>
</evidence>
<dbReference type="EMBL" id="QJKJ01008074">
    <property type="protein sequence ID" value="RDX80871.1"/>
    <property type="molecule type" value="Genomic_DNA"/>
</dbReference>
<dbReference type="STRING" id="157652.A0A371FRH4"/>
<accession>A0A371FRH4</accession>
<keyword evidence="3" id="KW-1185">Reference proteome</keyword>
<feature type="non-terminal residue" evidence="2">
    <location>
        <position position="1"/>
    </location>
</feature>
<dbReference type="PANTHER" id="PTHR36373:SF1">
    <property type="entry name" value="EXPRESSED PROTEIN"/>
    <property type="match status" value="1"/>
</dbReference>
<protein>
    <submittedName>
        <fullName evidence="2">Uncharacterized protein</fullName>
    </submittedName>
</protein>
<dbReference type="OrthoDB" id="1924112at2759"/>
<evidence type="ECO:0000256" key="1">
    <source>
        <dbReference type="SAM" id="MobiDB-lite"/>
    </source>
</evidence>
<feature type="region of interest" description="Disordered" evidence="1">
    <location>
        <begin position="139"/>
        <end position="168"/>
    </location>
</feature>
<reference evidence="2" key="1">
    <citation type="submission" date="2018-05" db="EMBL/GenBank/DDBJ databases">
        <title>Draft genome of Mucuna pruriens seed.</title>
        <authorList>
            <person name="Nnadi N.E."/>
            <person name="Vos R."/>
            <person name="Hasami M.H."/>
            <person name="Devisetty U.K."/>
            <person name="Aguiy J.C."/>
        </authorList>
    </citation>
    <scope>NUCLEOTIDE SEQUENCE [LARGE SCALE GENOMIC DNA]</scope>
    <source>
        <strain evidence="2">JCA_2017</strain>
    </source>
</reference>
<sequence length="401" mass="45827">MSVPNVHSSDPITVTFPPFTITCTLTLTQRFQGLKLTHLFLSSMEPAKIDWKRLEWSFVEDELFEHINAPKWVDFLSLDHSLNDHEDEAWFCKPDCKHPKTAEDFLRSMTPSKKGYVSENLPCGDKNRRDVKIKRRVPPLSSASPQAGKLRFHQDSENQNPNSFTPIINPVKEAIKSSEEKKKVVDDTFEDHKVPSLRSTLSAKNLFAGRPILNQITEFCNELKKLAVRARERENAENLSPIESEEVVEKNPRSVQALAESDRKEKQRKPLLEVSKAERLEGMCVKGKQQRITRPDEAENMPITLDLENLKHKREESLQQIRTNPPSPQCFSAARGFNKITPAKASKSRLMERGILEEIEQNKEIVKESPADKSRSISIVDGRETKALDMFWFLKPCTLSG</sequence>
<evidence type="ECO:0000313" key="3">
    <source>
        <dbReference type="Proteomes" id="UP000257109"/>
    </source>
</evidence>
<organism evidence="2 3">
    <name type="scientific">Mucuna pruriens</name>
    <name type="common">Velvet bean</name>
    <name type="synonym">Dolichos pruriens</name>
    <dbReference type="NCBI Taxonomy" id="157652"/>
    <lineage>
        <taxon>Eukaryota</taxon>
        <taxon>Viridiplantae</taxon>
        <taxon>Streptophyta</taxon>
        <taxon>Embryophyta</taxon>
        <taxon>Tracheophyta</taxon>
        <taxon>Spermatophyta</taxon>
        <taxon>Magnoliopsida</taxon>
        <taxon>eudicotyledons</taxon>
        <taxon>Gunneridae</taxon>
        <taxon>Pentapetalae</taxon>
        <taxon>rosids</taxon>
        <taxon>fabids</taxon>
        <taxon>Fabales</taxon>
        <taxon>Fabaceae</taxon>
        <taxon>Papilionoideae</taxon>
        <taxon>50 kb inversion clade</taxon>
        <taxon>NPAAA clade</taxon>
        <taxon>indigoferoid/millettioid clade</taxon>
        <taxon>Phaseoleae</taxon>
        <taxon>Mucuna</taxon>
    </lineage>
</organism>
<proteinExistence type="predicted"/>
<name>A0A371FRH4_MUCPR</name>
<gene>
    <name evidence="2" type="ORF">CR513_38517</name>
</gene>
<dbReference type="Proteomes" id="UP000257109">
    <property type="component" value="Unassembled WGS sequence"/>
</dbReference>
<dbReference type="AlphaFoldDB" id="A0A371FRH4"/>
<dbReference type="PANTHER" id="PTHR36373">
    <property type="entry name" value="EXPRESSED PROTEIN"/>
    <property type="match status" value="1"/>
</dbReference>